<dbReference type="EMBL" id="MLZC01000010">
    <property type="protein sequence ID" value="OHG63722.1"/>
    <property type="molecule type" value="Genomic_DNA"/>
</dbReference>
<evidence type="ECO:0000313" key="1">
    <source>
        <dbReference type="EMBL" id="OHG63722.1"/>
    </source>
</evidence>
<proteinExistence type="predicted"/>
<comment type="caution">
    <text evidence="1">The sequence shown here is derived from an EMBL/GenBank/DDBJ whole genome shotgun (WGS) entry which is preliminary data.</text>
</comment>
<dbReference type="AlphaFoldDB" id="A0A1S0ZDW5"/>
<reference evidence="1" key="1">
    <citation type="submission" date="2016-09" db="EMBL/GenBank/DDBJ databases">
        <title>Whole genome sequencing of Salmonella enterica.</title>
        <authorList>
            <person name="Bell R."/>
        </authorList>
    </citation>
    <scope>NUCLEOTIDE SEQUENCE [LARGE SCALE GENOMIC DNA]</scope>
    <source>
        <strain evidence="1">CFSAN044978</strain>
    </source>
</reference>
<protein>
    <submittedName>
        <fullName evidence="1">Uncharacterized protein</fullName>
    </submittedName>
</protein>
<accession>A0A1S0ZDW5</accession>
<gene>
    <name evidence="1" type="ORF">A7T00_19935</name>
</gene>
<name>A0A1S0ZDW5_SALET</name>
<organism evidence="1">
    <name type="scientific">Salmonella enterica subsp. enterica serovar Saintpaul</name>
    <dbReference type="NCBI Taxonomy" id="90105"/>
    <lineage>
        <taxon>Bacteria</taxon>
        <taxon>Pseudomonadati</taxon>
        <taxon>Pseudomonadota</taxon>
        <taxon>Gammaproteobacteria</taxon>
        <taxon>Enterobacterales</taxon>
        <taxon>Enterobacteriaceae</taxon>
        <taxon>Salmonella</taxon>
    </lineage>
</organism>
<sequence length="101" mass="11891">MLFQRWDKAQSIHFFQEFFKISVLMSISFFLKIKVIVTEFMAHDFPKNLQTKFIINLGIKIQMPILGEKSPTCRSQTRIPLGLMRERPTKVFEGNRLNVLS</sequence>